<dbReference type="AlphaFoldDB" id="A0A165MED4"/>
<accession>A0A165MED4</accession>
<dbReference type="Proteomes" id="UP000077266">
    <property type="component" value="Unassembled WGS sequence"/>
</dbReference>
<protein>
    <submittedName>
        <fullName evidence="2">Uncharacterized protein</fullName>
    </submittedName>
</protein>
<keyword evidence="3" id="KW-1185">Reference proteome</keyword>
<sequence>MSKDLTVDDVRASRLHADEAALAHLKAQADQVTDTIATAELRIEQLQRSLHEAEGWLADLRPRYDALLQSIVAQRARVSPISLLPDEVLAHVFRMEAIAPDPTLSASGSSPLLTSATWAYDKCRAIAPFVVASVCRRWRSLALSTPDIWHYIGLPFTFENDTKARRSSLVRYVDIVIRRSGAASLAIVLGTAEGEAPKAPLCDVLRRVHPHLLRCVSLWLDMQLDNGLLDLLRGPAPRLELLRIGRRQTDSAIDWPAEAPLYLTGCRPLRVLAIFNVPFSISSAHTRFDCLVSLTILVTSVPVAILWDMLHSALHLEALKLGCTIEGVPPPGEAIELPLVTRLEFDTNAVMTLFEPYPNAVQFSGLRSLRCMHFSPGHLPRFEVFLRRYEPVLLEFELHGATHERDMRALRVPKNVTKLTVTRCNIAALCTELQTLHDDDTYTMPRLSSLCVEDAAFDTASCQAIMQLVHFRTMVDSESHANATRCRLHSVSFGDTTSVPIWFTQAIGRLLPPSPGTS</sequence>
<dbReference type="InParanoid" id="A0A165MED4"/>
<dbReference type="EMBL" id="KV425912">
    <property type="protein sequence ID" value="KZV99148.1"/>
    <property type="molecule type" value="Genomic_DNA"/>
</dbReference>
<feature type="coiled-coil region" evidence="1">
    <location>
        <begin position="22"/>
        <end position="49"/>
    </location>
</feature>
<gene>
    <name evidence="2" type="ORF">EXIGLDRAFT_762916</name>
</gene>
<name>A0A165MED4_EXIGL</name>
<proteinExistence type="predicted"/>
<dbReference type="OrthoDB" id="3365698at2759"/>
<evidence type="ECO:0000313" key="3">
    <source>
        <dbReference type="Proteomes" id="UP000077266"/>
    </source>
</evidence>
<evidence type="ECO:0000313" key="2">
    <source>
        <dbReference type="EMBL" id="KZV99148.1"/>
    </source>
</evidence>
<reference evidence="2 3" key="1">
    <citation type="journal article" date="2016" name="Mol. Biol. Evol.">
        <title>Comparative Genomics of Early-Diverging Mushroom-Forming Fungi Provides Insights into the Origins of Lignocellulose Decay Capabilities.</title>
        <authorList>
            <person name="Nagy L.G."/>
            <person name="Riley R."/>
            <person name="Tritt A."/>
            <person name="Adam C."/>
            <person name="Daum C."/>
            <person name="Floudas D."/>
            <person name="Sun H."/>
            <person name="Yadav J.S."/>
            <person name="Pangilinan J."/>
            <person name="Larsson K.H."/>
            <person name="Matsuura K."/>
            <person name="Barry K."/>
            <person name="Labutti K."/>
            <person name="Kuo R."/>
            <person name="Ohm R.A."/>
            <person name="Bhattacharya S.S."/>
            <person name="Shirouzu T."/>
            <person name="Yoshinaga Y."/>
            <person name="Martin F.M."/>
            <person name="Grigoriev I.V."/>
            <person name="Hibbett D.S."/>
        </authorList>
    </citation>
    <scope>NUCLEOTIDE SEQUENCE [LARGE SCALE GENOMIC DNA]</scope>
    <source>
        <strain evidence="2 3">HHB12029</strain>
    </source>
</reference>
<keyword evidence="1" id="KW-0175">Coiled coil</keyword>
<evidence type="ECO:0000256" key="1">
    <source>
        <dbReference type="SAM" id="Coils"/>
    </source>
</evidence>
<organism evidence="2 3">
    <name type="scientific">Exidia glandulosa HHB12029</name>
    <dbReference type="NCBI Taxonomy" id="1314781"/>
    <lineage>
        <taxon>Eukaryota</taxon>
        <taxon>Fungi</taxon>
        <taxon>Dikarya</taxon>
        <taxon>Basidiomycota</taxon>
        <taxon>Agaricomycotina</taxon>
        <taxon>Agaricomycetes</taxon>
        <taxon>Auriculariales</taxon>
        <taxon>Exidiaceae</taxon>
        <taxon>Exidia</taxon>
    </lineage>
</organism>